<feature type="domain" description="Peptidase M1 membrane alanine aminopeptidase" evidence="2">
    <location>
        <begin position="862"/>
        <end position="1069"/>
    </location>
</feature>
<name>A0A2W7RHD6_9BACT</name>
<feature type="transmembrane region" description="Helical" evidence="1">
    <location>
        <begin position="21"/>
        <end position="39"/>
    </location>
</feature>
<dbReference type="Proteomes" id="UP000248882">
    <property type="component" value="Unassembled WGS sequence"/>
</dbReference>
<feature type="transmembrane region" description="Helical" evidence="1">
    <location>
        <begin position="446"/>
        <end position="468"/>
    </location>
</feature>
<keyword evidence="1" id="KW-0812">Transmembrane</keyword>
<dbReference type="GO" id="GO:0005737">
    <property type="term" value="C:cytoplasm"/>
    <property type="evidence" value="ECO:0007669"/>
    <property type="project" value="TreeGrafter"/>
</dbReference>
<dbReference type="GO" id="GO:0070006">
    <property type="term" value="F:metalloaminopeptidase activity"/>
    <property type="evidence" value="ECO:0007669"/>
    <property type="project" value="TreeGrafter"/>
</dbReference>
<evidence type="ECO:0000259" key="2">
    <source>
        <dbReference type="Pfam" id="PF01433"/>
    </source>
</evidence>
<feature type="transmembrane region" description="Helical" evidence="1">
    <location>
        <begin position="51"/>
        <end position="75"/>
    </location>
</feature>
<sequence length="1186" mass="136111">MFSLLLKFEAYYQLKQRAFPLLAVLFLFLGYFSGSNSFAPANVSFNSAYQIQSFVGLFSLASVFIIMFFVISGILRDAHYKMDALIYSTSVEKTQFFWSRFLGVFAFSVLAFTAFIIGMLLAHSIAPLDPERIASFRYASYLNPWLTVVLPNIFICSSIIFSVAILSNSNVATYVSAVVIYMFYMICAIFLNSPLMAQSVPASPEAMAIAALADPFGISAFFEQTQFWTAFEKNSHLLSFSGLYMWNRLLWLGIAILILLVSYRIFSFRKLNQKVEKVKVYPKDKIEPIAYKTFNPSFDLKSDLAALFSFLKIELNGLIKSLPFIAIMLIWLVLSISEIYSRIFHGGDYSDSLYPLTNLIIINIIDPLKLLGVILIIFYSGELVWRERSLNFNGIIDATPIKNWVLFVSKLMALLLLPAILIGSGIIIGLGFQIASGFFEIDLGRYLAMFYFNGLQLFLFSVLAVFIQSLVKNRYLGMGITGIIIIASFLSPYIGIEHSLLRFGNLPHVDFSPMTGYSKETLKFLHLAIFWIGLAGIMAMISFKLWQRGIGQSLPFQFNSLKKNWKNWERIGLALSLSIFLAAGLTFLYNTHLVNEYFTSDDMLDYREEYERKFKQYESLPQLYSTDIKTTVDLYPEENRYHIKANYLVINREDYPVSRLFISGRIPLKEISLEGAELIEYYPEFDSYLFEFNQPVKPQQEVDFNFEIDYEDSGYEFNQEIIENGTYLSHRSFEPFLGYRASLEISDNFERGERNLPFREEEKVTDSHLEMDDIKVGRVNYETVISTTENEIALSSGNLIKEWKQDGRNYFHFKSDQKILPTIAYFSSSYQIKKQDFKGLSIEQYYFPAHSYNIDSIASSIVATLDYCEKNFGAYPFNQIRIAEIPSHWNFGGFAHPGVISMVEDRLYLTDIRNPDDFNLVAKRTIHEVAHQWWGHILAPKVVEGASIFIEGLAKYTEAVVMEKLYGKKAIYQLSENANRTYFTGRAWATEPESPIYLVSGQGFISYGKNYTVMLALRDLIGEDRLNQALRNITDRFRNDVEFSATSSDFLEEIYRLTPSKFHDLIDDWFRRVITYDLAVANVSHRELDNGKFEIKMTLKAKRFETQANGEANQININEPIQIGVFDRHPSEIGKDAGIIYLEADQIFMDGQELKILVDRLPKFVSIDPFGTRSDENMSNNTVRVN</sequence>
<keyword evidence="1" id="KW-0472">Membrane</keyword>
<organism evidence="3 4">
    <name type="scientific">Algoriphagus chordae</name>
    <dbReference type="NCBI Taxonomy" id="237019"/>
    <lineage>
        <taxon>Bacteria</taxon>
        <taxon>Pseudomonadati</taxon>
        <taxon>Bacteroidota</taxon>
        <taxon>Cytophagia</taxon>
        <taxon>Cytophagales</taxon>
        <taxon>Cyclobacteriaceae</taxon>
        <taxon>Algoriphagus</taxon>
    </lineage>
</organism>
<evidence type="ECO:0000313" key="3">
    <source>
        <dbReference type="EMBL" id="PZX54977.1"/>
    </source>
</evidence>
<dbReference type="GO" id="GO:0008270">
    <property type="term" value="F:zinc ion binding"/>
    <property type="evidence" value="ECO:0007669"/>
    <property type="project" value="InterPro"/>
</dbReference>
<feature type="transmembrane region" description="Helical" evidence="1">
    <location>
        <begin position="360"/>
        <end position="379"/>
    </location>
</feature>
<keyword evidence="1" id="KW-1133">Transmembrane helix</keyword>
<dbReference type="GO" id="GO:0005615">
    <property type="term" value="C:extracellular space"/>
    <property type="evidence" value="ECO:0007669"/>
    <property type="project" value="TreeGrafter"/>
</dbReference>
<dbReference type="InterPro" id="IPR014782">
    <property type="entry name" value="Peptidase_M1_dom"/>
</dbReference>
<feature type="transmembrane region" description="Helical" evidence="1">
    <location>
        <begin position="475"/>
        <end position="496"/>
    </location>
</feature>
<comment type="caution">
    <text evidence="3">The sequence shown here is derived from an EMBL/GenBank/DDBJ whole genome shotgun (WGS) entry which is preliminary data.</text>
</comment>
<dbReference type="EMBL" id="QKZT01000004">
    <property type="protein sequence ID" value="PZX54977.1"/>
    <property type="molecule type" value="Genomic_DNA"/>
</dbReference>
<reference evidence="3 4" key="1">
    <citation type="submission" date="2018-06" db="EMBL/GenBank/DDBJ databases">
        <title>Genomic Encyclopedia of Archaeal and Bacterial Type Strains, Phase II (KMG-II): from individual species to whole genera.</title>
        <authorList>
            <person name="Goeker M."/>
        </authorList>
    </citation>
    <scope>NUCLEOTIDE SEQUENCE [LARGE SCALE GENOMIC DNA]</scope>
    <source>
        <strain evidence="3 4">DSM 19830</strain>
    </source>
</reference>
<feature type="transmembrane region" description="Helical" evidence="1">
    <location>
        <begin position="524"/>
        <end position="546"/>
    </location>
</feature>
<feature type="transmembrane region" description="Helical" evidence="1">
    <location>
        <begin position="171"/>
        <end position="191"/>
    </location>
</feature>
<dbReference type="InterPro" id="IPR027268">
    <property type="entry name" value="Peptidase_M4/M1_CTD_sf"/>
</dbReference>
<protein>
    <submittedName>
        <fullName evidence="3">Peptidase M1-like protein</fullName>
    </submittedName>
</protein>
<evidence type="ECO:0000256" key="1">
    <source>
        <dbReference type="SAM" id="Phobius"/>
    </source>
</evidence>
<evidence type="ECO:0000313" key="4">
    <source>
        <dbReference type="Proteomes" id="UP000248882"/>
    </source>
</evidence>
<proteinExistence type="predicted"/>
<dbReference type="GO" id="GO:0042277">
    <property type="term" value="F:peptide binding"/>
    <property type="evidence" value="ECO:0007669"/>
    <property type="project" value="TreeGrafter"/>
</dbReference>
<dbReference type="PANTHER" id="PTHR11533:SF174">
    <property type="entry name" value="PUROMYCIN-SENSITIVE AMINOPEPTIDASE-RELATED"/>
    <property type="match status" value="1"/>
</dbReference>
<dbReference type="SUPFAM" id="SSF55486">
    <property type="entry name" value="Metalloproteases ('zincins'), catalytic domain"/>
    <property type="match status" value="1"/>
</dbReference>
<feature type="transmembrane region" description="Helical" evidence="1">
    <location>
        <begin position="567"/>
        <end position="589"/>
    </location>
</feature>
<feature type="transmembrane region" description="Helical" evidence="1">
    <location>
        <begin position="322"/>
        <end position="340"/>
    </location>
</feature>
<dbReference type="Gene3D" id="1.10.390.10">
    <property type="entry name" value="Neutral Protease Domain 2"/>
    <property type="match status" value="1"/>
</dbReference>
<gene>
    <name evidence="3" type="ORF">LV85_01318</name>
</gene>
<dbReference type="GO" id="GO:0043171">
    <property type="term" value="P:peptide catabolic process"/>
    <property type="evidence" value="ECO:0007669"/>
    <property type="project" value="TreeGrafter"/>
</dbReference>
<feature type="transmembrane region" description="Helical" evidence="1">
    <location>
        <begin position="411"/>
        <end position="434"/>
    </location>
</feature>
<dbReference type="InterPro" id="IPR050344">
    <property type="entry name" value="Peptidase_M1_aminopeptidases"/>
</dbReference>
<dbReference type="PANTHER" id="PTHR11533">
    <property type="entry name" value="PROTEASE M1 ZINC METALLOPROTEASE"/>
    <property type="match status" value="1"/>
</dbReference>
<accession>A0A2W7RHD6</accession>
<feature type="transmembrane region" description="Helical" evidence="1">
    <location>
        <begin position="145"/>
        <end position="166"/>
    </location>
</feature>
<dbReference type="GO" id="GO:0016020">
    <property type="term" value="C:membrane"/>
    <property type="evidence" value="ECO:0007669"/>
    <property type="project" value="TreeGrafter"/>
</dbReference>
<feature type="transmembrane region" description="Helical" evidence="1">
    <location>
        <begin position="249"/>
        <end position="266"/>
    </location>
</feature>
<dbReference type="AlphaFoldDB" id="A0A2W7RHD6"/>
<feature type="transmembrane region" description="Helical" evidence="1">
    <location>
        <begin position="96"/>
        <end position="125"/>
    </location>
</feature>
<dbReference type="RefSeq" id="WP_111317382.1">
    <property type="nucleotide sequence ID" value="NZ_QKZT01000004.1"/>
</dbReference>
<dbReference type="OrthoDB" id="100605at2"/>
<keyword evidence="4" id="KW-1185">Reference proteome</keyword>
<dbReference type="Pfam" id="PF01433">
    <property type="entry name" value="Peptidase_M1"/>
    <property type="match status" value="1"/>
</dbReference>